<dbReference type="PROSITE" id="PS50105">
    <property type="entry name" value="SAM_DOMAIN"/>
    <property type="match status" value="1"/>
</dbReference>
<keyword evidence="10" id="KW-0812">Transmembrane</keyword>
<dbReference type="FunFam" id="3.30.200.20:FF:000387">
    <property type="entry name" value="Serine/threonine-protein kinase STE11"/>
    <property type="match status" value="1"/>
</dbReference>
<keyword evidence="7" id="KW-0175">Coiled coil</keyword>
<name>A0A4P9XJY2_9FUNG</name>
<dbReference type="GO" id="GO:0005524">
    <property type="term" value="F:ATP binding"/>
    <property type="evidence" value="ECO:0007669"/>
    <property type="project" value="UniProtKB-UniRule"/>
</dbReference>
<dbReference type="Pfam" id="PF00069">
    <property type="entry name" value="Pkinase"/>
    <property type="match status" value="1"/>
</dbReference>
<keyword evidence="3" id="KW-0808">Transferase</keyword>
<dbReference type="InterPro" id="IPR013761">
    <property type="entry name" value="SAM/pointed_sf"/>
</dbReference>
<dbReference type="PANTHER" id="PTHR11584:SF369">
    <property type="entry name" value="MITOGEN-ACTIVATED PROTEIN KINASE KINASE KINASE 19-RELATED"/>
    <property type="match status" value="1"/>
</dbReference>
<dbReference type="PROSITE" id="PS50892">
    <property type="entry name" value="V_SNARE"/>
    <property type="match status" value="1"/>
</dbReference>
<dbReference type="PROSITE" id="PS00107">
    <property type="entry name" value="PROTEIN_KINASE_ATP"/>
    <property type="match status" value="1"/>
</dbReference>
<dbReference type="PRINTS" id="PR00219">
    <property type="entry name" value="SYNAPTOBREVN"/>
</dbReference>
<keyword evidence="16" id="KW-1185">Reference proteome</keyword>
<dbReference type="GO" id="GO:0016020">
    <property type="term" value="C:membrane"/>
    <property type="evidence" value="ECO:0007669"/>
    <property type="project" value="InterPro"/>
</dbReference>
<evidence type="ECO:0000256" key="7">
    <source>
        <dbReference type="PROSITE-ProRule" id="PRU00290"/>
    </source>
</evidence>
<sequence length="737" mass="83030">MPNYDIRAWSEQRVASWLAENQFGHYADAFIENDVNGEVLVELNNTLLKELGVRTVGERVKILVALKRLRQACVNATRRALQDELAQEGIGLNMLSDTRKAAAEKLKQHCIRVSGPDDRVCVVNVQGATDAQTVISKILHKFHIDTDVTKYRLFVTNGENMRMLPDAELLEICHSADRPEKSRLLLRAKQQRNRGQQESNKRKPVPKQLTVEAAESPGHGDRASTFFNDRPPSEMISKNLSDFFPDQQREVLETVNENRIRHTIYRKAKRVTMMYAGKMPSVNLSSLTLAVPTVHDSILQPSESESGFIIPDLNDKRITKESIKQLVDERIEDDELEAFTEMIMNNEVMATEEEKTQVGITQWIKGSMIGTGSFGHVYLGLNPLTGELLAAKQVELPNRSGQDERRERMLEALQREIDLLKDLDHENIVRYLGSQRDDQHLNIFLEYVPGGSVASMLINYGPFKEAMVKAYLRQILLGLEYLHGQGIIHRDIKGGNILADGRGAIKISDFGVSLKKSNPATVAHFKALLSGKMAPEVVKSQHYTPKTDIWSLGCLVVEMFTGDHPFPKRDQAQALFWIGMDNSPEIPDNISEEAQDFLHNTFRLAAQLPSFPVSITLSVALVSKFCTMSMSEISRPSQAAQADTKLKHLQAQADEVKGVMKEAIDEALKRDELLSDIEQKAEHLGVAANHFKKDAKKTERRMWWKDMKLRILIALIVIVILLVAIIVPVVKNNKEQS</sequence>
<evidence type="ECO:0000259" key="13">
    <source>
        <dbReference type="PROSITE" id="PS50200"/>
    </source>
</evidence>
<feature type="domain" description="SAM" evidence="12">
    <location>
        <begin position="9"/>
        <end position="72"/>
    </location>
</feature>
<dbReference type="Pfam" id="PF00957">
    <property type="entry name" value="Synaptobrevin"/>
    <property type="match status" value="1"/>
</dbReference>
<comment type="similarity">
    <text evidence="1">Belongs to the protein kinase superfamily. STE Ser/Thr protein kinase family. MAP kinase kinase kinase subfamily.</text>
</comment>
<evidence type="ECO:0000256" key="2">
    <source>
        <dbReference type="ARBA" id="ARBA00022527"/>
    </source>
</evidence>
<gene>
    <name evidence="15" type="ORF">THASP1DRAFT_32120</name>
</gene>
<keyword evidence="4 8" id="KW-0547">Nucleotide-binding</keyword>
<proteinExistence type="inferred from homology"/>
<evidence type="ECO:0000256" key="9">
    <source>
        <dbReference type="SAM" id="MobiDB-lite"/>
    </source>
</evidence>
<dbReference type="Gene3D" id="3.10.20.90">
    <property type="entry name" value="Phosphatidylinositol 3-kinase Catalytic Subunit, Chain A, domain 1"/>
    <property type="match status" value="1"/>
</dbReference>
<reference evidence="16" key="1">
    <citation type="journal article" date="2018" name="Nat. Microbiol.">
        <title>Leveraging single-cell genomics to expand the fungal tree of life.</title>
        <authorList>
            <person name="Ahrendt S.R."/>
            <person name="Quandt C.A."/>
            <person name="Ciobanu D."/>
            <person name="Clum A."/>
            <person name="Salamov A."/>
            <person name="Andreopoulos B."/>
            <person name="Cheng J.F."/>
            <person name="Woyke T."/>
            <person name="Pelin A."/>
            <person name="Henrissat B."/>
            <person name="Reynolds N.K."/>
            <person name="Benny G.L."/>
            <person name="Smith M.E."/>
            <person name="James T.Y."/>
            <person name="Grigoriev I.V."/>
        </authorList>
    </citation>
    <scope>NUCLEOTIDE SEQUENCE [LARGE SCALE GENOMIC DNA]</scope>
    <source>
        <strain evidence="16">RSA 1356</strain>
    </source>
</reference>
<keyword evidence="10" id="KW-1133">Transmembrane helix</keyword>
<feature type="domain" description="Ras-associating" evidence="13">
    <location>
        <begin position="107"/>
        <end position="191"/>
    </location>
</feature>
<dbReference type="AlphaFoldDB" id="A0A4P9XJY2"/>
<dbReference type="InterPro" id="IPR011009">
    <property type="entry name" value="Kinase-like_dom_sf"/>
</dbReference>
<dbReference type="PROSITE" id="PS50011">
    <property type="entry name" value="PROTEIN_KINASE_DOM"/>
    <property type="match status" value="1"/>
</dbReference>
<dbReference type="InterPro" id="IPR000719">
    <property type="entry name" value="Prot_kinase_dom"/>
</dbReference>
<dbReference type="PROSITE" id="PS50200">
    <property type="entry name" value="RA"/>
    <property type="match status" value="1"/>
</dbReference>
<evidence type="ECO:0000313" key="16">
    <source>
        <dbReference type="Proteomes" id="UP000271241"/>
    </source>
</evidence>
<evidence type="ECO:0000259" key="14">
    <source>
        <dbReference type="PROSITE" id="PS50892"/>
    </source>
</evidence>
<protein>
    <submittedName>
        <fullName evidence="15">Kinase-like domain-containing protein</fullName>
    </submittedName>
</protein>
<dbReference type="InterPro" id="IPR001388">
    <property type="entry name" value="Synaptobrevin-like"/>
</dbReference>
<evidence type="ECO:0000313" key="15">
    <source>
        <dbReference type="EMBL" id="RKP06052.1"/>
    </source>
</evidence>
<feature type="transmembrane region" description="Helical" evidence="10">
    <location>
        <begin position="709"/>
        <end position="730"/>
    </location>
</feature>
<evidence type="ECO:0000256" key="4">
    <source>
        <dbReference type="ARBA" id="ARBA00022741"/>
    </source>
</evidence>
<dbReference type="GO" id="GO:0004709">
    <property type="term" value="F:MAP kinase kinase kinase activity"/>
    <property type="evidence" value="ECO:0007669"/>
    <property type="project" value="UniProtKB-ARBA"/>
</dbReference>
<evidence type="ECO:0000259" key="12">
    <source>
        <dbReference type="PROSITE" id="PS50105"/>
    </source>
</evidence>
<dbReference type="InterPro" id="IPR001660">
    <property type="entry name" value="SAM"/>
</dbReference>
<dbReference type="STRING" id="78915.A0A4P9XJY2"/>
<keyword evidence="10" id="KW-0472">Membrane</keyword>
<feature type="domain" description="Protein kinase" evidence="11">
    <location>
        <begin position="363"/>
        <end position="621"/>
    </location>
</feature>
<accession>A0A4P9XJY2</accession>
<feature type="binding site" evidence="8">
    <location>
        <position position="392"/>
    </location>
    <ligand>
        <name>ATP</name>
        <dbReference type="ChEBI" id="CHEBI:30616"/>
    </ligand>
</feature>
<keyword evidence="5 15" id="KW-0418">Kinase</keyword>
<evidence type="ECO:0000256" key="10">
    <source>
        <dbReference type="SAM" id="Phobius"/>
    </source>
</evidence>
<evidence type="ECO:0000256" key="8">
    <source>
        <dbReference type="PROSITE-ProRule" id="PRU10141"/>
    </source>
</evidence>
<feature type="region of interest" description="Disordered" evidence="9">
    <location>
        <begin position="189"/>
        <end position="208"/>
    </location>
</feature>
<evidence type="ECO:0000256" key="1">
    <source>
        <dbReference type="ARBA" id="ARBA00006529"/>
    </source>
</evidence>
<dbReference type="SUPFAM" id="SSF58038">
    <property type="entry name" value="SNARE fusion complex"/>
    <property type="match status" value="1"/>
</dbReference>
<organism evidence="15 16">
    <name type="scientific">Thamnocephalis sphaerospora</name>
    <dbReference type="NCBI Taxonomy" id="78915"/>
    <lineage>
        <taxon>Eukaryota</taxon>
        <taxon>Fungi</taxon>
        <taxon>Fungi incertae sedis</taxon>
        <taxon>Zoopagomycota</taxon>
        <taxon>Zoopagomycotina</taxon>
        <taxon>Zoopagomycetes</taxon>
        <taxon>Zoopagales</taxon>
        <taxon>Sigmoideomycetaceae</taxon>
        <taxon>Thamnocephalis</taxon>
    </lineage>
</organism>
<dbReference type="InterPro" id="IPR000159">
    <property type="entry name" value="RA_dom"/>
</dbReference>
<dbReference type="Gene3D" id="1.20.5.110">
    <property type="match status" value="1"/>
</dbReference>
<dbReference type="SMART" id="SM00220">
    <property type="entry name" value="S_TKc"/>
    <property type="match status" value="1"/>
</dbReference>
<evidence type="ECO:0000259" key="11">
    <source>
        <dbReference type="PROSITE" id="PS50011"/>
    </source>
</evidence>
<dbReference type="InterPro" id="IPR029458">
    <property type="entry name" value="Ras-bd_By2"/>
</dbReference>
<dbReference type="Gene3D" id="1.10.150.50">
    <property type="entry name" value="Transcription Factor, Ets-1"/>
    <property type="match status" value="1"/>
</dbReference>
<dbReference type="PANTHER" id="PTHR11584">
    <property type="entry name" value="SERINE/THREONINE PROTEIN KINASE"/>
    <property type="match status" value="1"/>
</dbReference>
<dbReference type="EMBL" id="KZ992965">
    <property type="protein sequence ID" value="RKP06052.1"/>
    <property type="molecule type" value="Genomic_DNA"/>
</dbReference>
<dbReference type="Proteomes" id="UP000271241">
    <property type="component" value="Unassembled WGS sequence"/>
</dbReference>
<dbReference type="CDD" id="cd09534">
    <property type="entry name" value="SAM_Ste11_fungal"/>
    <property type="match status" value="1"/>
</dbReference>
<dbReference type="SUPFAM" id="SSF47769">
    <property type="entry name" value="SAM/Pointed domain"/>
    <property type="match status" value="1"/>
</dbReference>
<keyword evidence="6 8" id="KW-0067">ATP-binding</keyword>
<dbReference type="SMART" id="SM01304">
    <property type="entry name" value="Ras_bdg_2"/>
    <property type="match status" value="1"/>
</dbReference>
<feature type="domain" description="V-SNARE coiled-coil homology" evidence="14">
    <location>
        <begin position="645"/>
        <end position="705"/>
    </location>
</feature>
<evidence type="ECO:0000256" key="5">
    <source>
        <dbReference type="ARBA" id="ARBA00022777"/>
    </source>
</evidence>
<evidence type="ECO:0000256" key="3">
    <source>
        <dbReference type="ARBA" id="ARBA00022679"/>
    </source>
</evidence>
<keyword evidence="2" id="KW-0723">Serine/threonine-protein kinase</keyword>
<dbReference type="Gene3D" id="1.10.510.10">
    <property type="entry name" value="Transferase(Phosphotransferase) domain 1"/>
    <property type="match status" value="1"/>
</dbReference>
<dbReference type="SMART" id="SM00454">
    <property type="entry name" value="SAM"/>
    <property type="match status" value="1"/>
</dbReference>
<dbReference type="SUPFAM" id="SSF56112">
    <property type="entry name" value="Protein kinase-like (PK-like)"/>
    <property type="match status" value="1"/>
</dbReference>
<evidence type="ECO:0000256" key="6">
    <source>
        <dbReference type="ARBA" id="ARBA00022840"/>
    </source>
</evidence>
<dbReference type="GO" id="GO:0016192">
    <property type="term" value="P:vesicle-mediated transport"/>
    <property type="evidence" value="ECO:0007669"/>
    <property type="project" value="InterPro"/>
</dbReference>
<dbReference type="InterPro" id="IPR042855">
    <property type="entry name" value="V_SNARE_CC"/>
</dbReference>
<dbReference type="Pfam" id="PF14847">
    <property type="entry name" value="Ras_bdg_2"/>
    <property type="match status" value="1"/>
</dbReference>
<dbReference type="Pfam" id="PF07647">
    <property type="entry name" value="SAM_2"/>
    <property type="match status" value="1"/>
</dbReference>
<dbReference type="Gene3D" id="3.30.200.20">
    <property type="entry name" value="Phosphorylase Kinase, domain 1"/>
    <property type="match status" value="1"/>
</dbReference>
<dbReference type="OrthoDB" id="266718at2759"/>
<dbReference type="InterPro" id="IPR017441">
    <property type="entry name" value="Protein_kinase_ATP_BS"/>
</dbReference>